<sequence length="145" mass="15766">MSIMNYRKSIIGSSLAFILATNCCWLPALIIALGGGSTLIGLSNGIENFSGVFIAIGIGLLGYGLYQFSRKSKNETTKDVVLLSTITCPECGFQKDEEMPSDSCTYFYECEACHRILKPIKGDCCVFCSYGTVPCPPIQKDENCC</sequence>
<proteinExistence type="predicted"/>
<keyword evidence="1" id="KW-0472">Membrane</keyword>
<name>A0AA37SU02_9BACT</name>
<keyword evidence="3" id="KW-1185">Reference proteome</keyword>
<reference evidence="2" key="1">
    <citation type="journal article" date="2014" name="Int. J. Syst. Evol. Microbiol.">
        <title>Complete genome sequence of Corynebacterium casei LMG S-19264T (=DSM 44701T), isolated from a smear-ripened cheese.</title>
        <authorList>
            <consortium name="US DOE Joint Genome Institute (JGI-PGF)"/>
            <person name="Walter F."/>
            <person name="Albersmeier A."/>
            <person name="Kalinowski J."/>
            <person name="Ruckert C."/>
        </authorList>
    </citation>
    <scope>NUCLEOTIDE SEQUENCE</scope>
    <source>
        <strain evidence="2">NBRC 108769</strain>
    </source>
</reference>
<feature type="transmembrane region" description="Helical" evidence="1">
    <location>
        <begin position="48"/>
        <end position="66"/>
    </location>
</feature>
<organism evidence="2 3">
    <name type="scientific">Portibacter lacus</name>
    <dbReference type="NCBI Taxonomy" id="1099794"/>
    <lineage>
        <taxon>Bacteria</taxon>
        <taxon>Pseudomonadati</taxon>
        <taxon>Bacteroidota</taxon>
        <taxon>Saprospiria</taxon>
        <taxon>Saprospirales</taxon>
        <taxon>Haliscomenobacteraceae</taxon>
        <taxon>Portibacter</taxon>
    </lineage>
</organism>
<evidence type="ECO:0000313" key="3">
    <source>
        <dbReference type="Proteomes" id="UP001156666"/>
    </source>
</evidence>
<keyword evidence="1" id="KW-0812">Transmembrane</keyword>
<dbReference type="EMBL" id="BSOH01000037">
    <property type="protein sequence ID" value="GLR20162.1"/>
    <property type="molecule type" value="Genomic_DNA"/>
</dbReference>
<protein>
    <recommendedName>
        <fullName evidence="4">MerC domain-containing protein</fullName>
    </recommendedName>
</protein>
<dbReference type="InterPro" id="IPR047677">
    <property type="entry name" value="GDCCVxC"/>
</dbReference>
<evidence type="ECO:0008006" key="4">
    <source>
        <dbReference type="Google" id="ProtNLM"/>
    </source>
</evidence>
<dbReference type="NCBIfam" id="NF041374">
    <property type="entry name" value="GDCCVxC"/>
    <property type="match status" value="1"/>
</dbReference>
<keyword evidence="1" id="KW-1133">Transmembrane helix</keyword>
<gene>
    <name evidence="2" type="ORF">GCM10007940_47780</name>
</gene>
<comment type="caution">
    <text evidence="2">The sequence shown here is derived from an EMBL/GenBank/DDBJ whole genome shotgun (WGS) entry which is preliminary data.</text>
</comment>
<dbReference type="Proteomes" id="UP001156666">
    <property type="component" value="Unassembled WGS sequence"/>
</dbReference>
<accession>A0AA37SU02</accession>
<reference evidence="2" key="2">
    <citation type="submission" date="2023-01" db="EMBL/GenBank/DDBJ databases">
        <title>Draft genome sequence of Portibacter lacus strain NBRC 108769.</title>
        <authorList>
            <person name="Sun Q."/>
            <person name="Mori K."/>
        </authorList>
    </citation>
    <scope>NUCLEOTIDE SEQUENCE</scope>
    <source>
        <strain evidence="2">NBRC 108769</strain>
    </source>
</reference>
<evidence type="ECO:0000256" key="1">
    <source>
        <dbReference type="SAM" id="Phobius"/>
    </source>
</evidence>
<evidence type="ECO:0000313" key="2">
    <source>
        <dbReference type="EMBL" id="GLR20162.1"/>
    </source>
</evidence>
<dbReference type="AlphaFoldDB" id="A0AA37SU02"/>